<dbReference type="EnsemblMetazoa" id="Aqu2.1.30034_001">
    <property type="protein sequence ID" value="Aqu2.1.30034_001"/>
    <property type="gene ID" value="Aqu2.1.30034"/>
</dbReference>
<keyword evidence="1" id="KW-0472">Membrane</keyword>
<feature type="signal peptide" evidence="2">
    <location>
        <begin position="1"/>
        <end position="19"/>
    </location>
</feature>
<keyword evidence="1" id="KW-0812">Transmembrane</keyword>
<dbReference type="AlphaFoldDB" id="A0A1X7UR91"/>
<reference evidence="3" key="1">
    <citation type="submission" date="2017-05" db="UniProtKB">
        <authorList>
            <consortium name="EnsemblMetazoa"/>
        </authorList>
    </citation>
    <scope>IDENTIFICATION</scope>
</reference>
<name>A0A1X7UR91_AMPQE</name>
<organism evidence="3">
    <name type="scientific">Amphimedon queenslandica</name>
    <name type="common">Sponge</name>
    <dbReference type="NCBI Taxonomy" id="400682"/>
    <lineage>
        <taxon>Eukaryota</taxon>
        <taxon>Metazoa</taxon>
        <taxon>Porifera</taxon>
        <taxon>Demospongiae</taxon>
        <taxon>Heteroscleromorpha</taxon>
        <taxon>Haplosclerida</taxon>
        <taxon>Niphatidae</taxon>
        <taxon>Amphimedon</taxon>
    </lineage>
</organism>
<sequence>MSLFTNVLNASLLVTLVLALGLSGAAFGLFAHNNISGVCLLNITLDESAIIAGQIDGNQKLCNASLAGYIIASICIAVVAMMEFNRLVYGRTAK</sequence>
<evidence type="ECO:0000256" key="2">
    <source>
        <dbReference type="SAM" id="SignalP"/>
    </source>
</evidence>
<accession>A0A1X7UR91</accession>
<feature type="transmembrane region" description="Helical" evidence="1">
    <location>
        <begin position="66"/>
        <end position="84"/>
    </location>
</feature>
<keyword evidence="1" id="KW-1133">Transmembrane helix</keyword>
<keyword evidence="2" id="KW-0732">Signal</keyword>
<evidence type="ECO:0000256" key="1">
    <source>
        <dbReference type="SAM" id="Phobius"/>
    </source>
</evidence>
<evidence type="ECO:0000313" key="3">
    <source>
        <dbReference type="EnsemblMetazoa" id="Aqu2.1.30034_001"/>
    </source>
</evidence>
<feature type="chain" id="PRO_5012349619" evidence="2">
    <location>
        <begin position="20"/>
        <end position="94"/>
    </location>
</feature>
<proteinExistence type="predicted"/>
<protein>
    <submittedName>
        <fullName evidence="3">Uncharacterized protein</fullName>
    </submittedName>
</protein>
<dbReference type="InParanoid" id="A0A1X7UR91"/>